<dbReference type="GO" id="GO:0046872">
    <property type="term" value="F:metal ion binding"/>
    <property type="evidence" value="ECO:0007669"/>
    <property type="project" value="UniProtKB-KW"/>
</dbReference>
<name>X1RUJ6_9ZZZZ</name>
<dbReference type="InterPro" id="IPR036866">
    <property type="entry name" value="RibonucZ/Hydroxyglut_hydro"/>
</dbReference>
<dbReference type="SMART" id="SM00849">
    <property type="entry name" value="Lactamase_B"/>
    <property type="match status" value="1"/>
</dbReference>
<dbReference type="SUPFAM" id="SSF56281">
    <property type="entry name" value="Metallo-hydrolase/oxidoreductase"/>
    <property type="match status" value="1"/>
</dbReference>
<sequence>MILKKLVVGPLAANCYIVGSESNKEGMIIDPGDEAEVILSQVKDLGLAIKFIVLTHGHIDHIGALKEVKEATGAGVAIHTDEAKSLQEQPLSTLLGLAYPTPLPPDRLLQDGDSLDIGDVHFLVLHTPGHSPGGICLSGEGVVFSGDTLFNCGIGRTDLPGGNSSQLMNSIHTKLMVLPDNTAVYPGHGPETTIGAERSGNPFL</sequence>
<dbReference type="InterPro" id="IPR001279">
    <property type="entry name" value="Metallo-B-lactamas"/>
</dbReference>
<keyword evidence="2" id="KW-0479">Metal-binding</keyword>
<dbReference type="EMBL" id="BARW01002354">
    <property type="protein sequence ID" value="GAI70611.1"/>
    <property type="molecule type" value="Genomic_DNA"/>
</dbReference>
<dbReference type="Pfam" id="PF00753">
    <property type="entry name" value="Lactamase_B"/>
    <property type="match status" value="1"/>
</dbReference>
<dbReference type="Gene3D" id="3.60.15.10">
    <property type="entry name" value="Ribonuclease Z/Hydroxyacylglutathione hydrolase-like"/>
    <property type="match status" value="1"/>
</dbReference>
<gene>
    <name evidence="6" type="ORF">S12H4_06631</name>
</gene>
<evidence type="ECO:0000256" key="2">
    <source>
        <dbReference type="ARBA" id="ARBA00022723"/>
    </source>
</evidence>
<feature type="domain" description="Metallo-beta-lactamase" evidence="5">
    <location>
        <begin position="12"/>
        <end position="188"/>
    </location>
</feature>
<evidence type="ECO:0000256" key="3">
    <source>
        <dbReference type="ARBA" id="ARBA00022801"/>
    </source>
</evidence>
<proteinExistence type="predicted"/>
<comment type="cofactor">
    <cofactor evidence="1">
        <name>Zn(2+)</name>
        <dbReference type="ChEBI" id="CHEBI:29105"/>
    </cofactor>
</comment>
<keyword evidence="3" id="KW-0378">Hydrolase</keyword>
<keyword evidence="4" id="KW-0862">Zinc</keyword>
<dbReference type="AlphaFoldDB" id="X1RUJ6"/>
<dbReference type="PANTHER" id="PTHR46233:SF3">
    <property type="entry name" value="HYDROXYACYLGLUTATHIONE HYDROLASE GLOC"/>
    <property type="match status" value="1"/>
</dbReference>
<evidence type="ECO:0000313" key="6">
    <source>
        <dbReference type="EMBL" id="GAI70611.1"/>
    </source>
</evidence>
<organism evidence="6">
    <name type="scientific">marine sediment metagenome</name>
    <dbReference type="NCBI Taxonomy" id="412755"/>
    <lineage>
        <taxon>unclassified sequences</taxon>
        <taxon>metagenomes</taxon>
        <taxon>ecological metagenomes</taxon>
    </lineage>
</organism>
<comment type="caution">
    <text evidence="6">The sequence shown here is derived from an EMBL/GenBank/DDBJ whole genome shotgun (WGS) entry which is preliminary data.</text>
</comment>
<evidence type="ECO:0000256" key="1">
    <source>
        <dbReference type="ARBA" id="ARBA00001947"/>
    </source>
</evidence>
<feature type="non-terminal residue" evidence="6">
    <location>
        <position position="204"/>
    </location>
</feature>
<evidence type="ECO:0000256" key="4">
    <source>
        <dbReference type="ARBA" id="ARBA00022833"/>
    </source>
</evidence>
<dbReference type="GO" id="GO:0016787">
    <property type="term" value="F:hydrolase activity"/>
    <property type="evidence" value="ECO:0007669"/>
    <property type="project" value="UniProtKB-KW"/>
</dbReference>
<reference evidence="6" key="1">
    <citation type="journal article" date="2014" name="Front. Microbiol.">
        <title>High frequency of phylogenetically diverse reductive dehalogenase-homologous genes in deep subseafloor sedimentary metagenomes.</title>
        <authorList>
            <person name="Kawai M."/>
            <person name="Futagami T."/>
            <person name="Toyoda A."/>
            <person name="Takaki Y."/>
            <person name="Nishi S."/>
            <person name="Hori S."/>
            <person name="Arai W."/>
            <person name="Tsubouchi T."/>
            <person name="Morono Y."/>
            <person name="Uchiyama I."/>
            <person name="Ito T."/>
            <person name="Fujiyama A."/>
            <person name="Inagaki F."/>
            <person name="Takami H."/>
        </authorList>
    </citation>
    <scope>NUCLEOTIDE SEQUENCE</scope>
    <source>
        <strain evidence="6">Expedition CK06-06</strain>
    </source>
</reference>
<dbReference type="PANTHER" id="PTHR46233">
    <property type="entry name" value="HYDROXYACYLGLUTATHIONE HYDROLASE GLOC"/>
    <property type="match status" value="1"/>
</dbReference>
<protein>
    <recommendedName>
        <fullName evidence="5">Metallo-beta-lactamase domain-containing protein</fullName>
    </recommendedName>
</protein>
<dbReference type="CDD" id="cd06262">
    <property type="entry name" value="metallo-hydrolase-like_MBL-fold"/>
    <property type="match status" value="1"/>
</dbReference>
<dbReference type="InterPro" id="IPR051453">
    <property type="entry name" value="MBL_Glyoxalase_II"/>
</dbReference>
<accession>X1RUJ6</accession>
<evidence type="ECO:0000259" key="5">
    <source>
        <dbReference type="SMART" id="SM00849"/>
    </source>
</evidence>